<dbReference type="InterPro" id="IPR046893">
    <property type="entry name" value="MSSS"/>
</dbReference>
<keyword evidence="4 7" id="KW-0067">ATP-binding</keyword>
<gene>
    <name evidence="10" type="primary">mutSB</name>
    <name evidence="7" type="synonym">mutS2</name>
    <name evidence="7" type="synonym">rqcU</name>
    <name evidence="10" type="ORF">JIR001_09300</name>
</gene>
<dbReference type="GO" id="GO:0004519">
    <property type="term" value="F:endonuclease activity"/>
    <property type="evidence" value="ECO:0007669"/>
    <property type="project" value="UniProtKB-UniRule"/>
</dbReference>
<dbReference type="GO" id="GO:0016887">
    <property type="term" value="F:ATP hydrolysis activity"/>
    <property type="evidence" value="ECO:0007669"/>
    <property type="project" value="InterPro"/>
</dbReference>
<feature type="binding site" evidence="7">
    <location>
        <begin position="334"/>
        <end position="341"/>
    </location>
    <ligand>
        <name>ATP</name>
        <dbReference type="ChEBI" id="CHEBI:30616"/>
    </ligand>
</feature>
<dbReference type="SUPFAM" id="SSF160443">
    <property type="entry name" value="SMR domain-like"/>
    <property type="match status" value="1"/>
</dbReference>
<accession>A0A8D5UDA8</accession>
<keyword evidence="1 7" id="KW-0699">rRNA-binding</keyword>
<dbReference type="SUPFAM" id="SSF48334">
    <property type="entry name" value="DNA repair protein MutS, domain III"/>
    <property type="match status" value="1"/>
</dbReference>
<dbReference type="FunFam" id="3.40.50.300:FF:000830">
    <property type="entry name" value="Endonuclease MutS2"/>
    <property type="match status" value="1"/>
</dbReference>
<dbReference type="EMBL" id="AP024601">
    <property type="protein sequence ID" value="BCU81147.1"/>
    <property type="molecule type" value="Genomic_DNA"/>
</dbReference>
<organism evidence="10 11">
    <name type="scientific">Polycladomyces abyssicola</name>
    <dbReference type="NCBI Taxonomy" id="1125966"/>
    <lineage>
        <taxon>Bacteria</taxon>
        <taxon>Bacillati</taxon>
        <taxon>Bacillota</taxon>
        <taxon>Bacilli</taxon>
        <taxon>Bacillales</taxon>
        <taxon>Thermoactinomycetaceae</taxon>
        <taxon>Polycladomyces</taxon>
    </lineage>
</organism>
<dbReference type="SMART" id="SM00463">
    <property type="entry name" value="SMR"/>
    <property type="match status" value="1"/>
</dbReference>
<keyword evidence="2 7" id="KW-0547">Nucleotide-binding</keyword>
<dbReference type="PANTHER" id="PTHR48466:SF2">
    <property type="entry name" value="OS10G0509000 PROTEIN"/>
    <property type="match status" value="1"/>
</dbReference>
<proteinExistence type="inferred from homology"/>
<dbReference type="GO" id="GO:0045910">
    <property type="term" value="P:negative regulation of DNA recombination"/>
    <property type="evidence" value="ECO:0007669"/>
    <property type="project" value="InterPro"/>
</dbReference>
<evidence type="ECO:0000256" key="4">
    <source>
        <dbReference type="ARBA" id="ARBA00022840"/>
    </source>
</evidence>
<dbReference type="InterPro" id="IPR002625">
    <property type="entry name" value="Smr_dom"/>
</dbReference>
<dbReference type="AlphaFoldDB" id="A0A8D5UDA8"/>
<dbReference type="InterPro" id="IPR000432">
    <property type="entry name" value="DNA_mismatch_repair_MutS_C"/>
</dbReference>
<dbReference type="NCBIfam" id="TIGR01069">
    <property type="entry name" value="mutS2"/>
    <property type="match status" value="1"/>
</dbReference>
<dbReference type="InterPro" id="IPR007696">
    <property type="entry name" value="DNA_mismatch_repair_MutS_core"/>
</dbReference>
<keyword evidence="5 7" id="KW-0694">RNA-binding</keyword>
<dbReference type="InterPro" id="IPR027417">
    <property type="entry name" value="P-loop_NTPase"/>
</dbReference>
<dbReference type="RefSeq" id="WP_212774422.1">
    <property type="nucleotide sequence ID" value="NZ_AP024601.1"/>
</dbReference>
<dbReference type="Pfam" id="PF20297">
    <property type="entry name" value="MSSS"/>
    <property type="match status" value="1"/>
</dbReference>
<dbReference type="SMART" id="SM00534">
    <property type="entry name" value="MUTSac"/>
    <property type="match status" value="1"/>
</dbReference>
<dbReference type="GO" id="GO:0140664">
    <property type="term" value="F:ATP-dependent DNA damage sensor activity"/>
    <property type="evidence" value="ECO:0007669"/>
    <property type="project" value="InterPro"/>
</dbReference>
<evidence type="ECO:0000259" key="9">
    <source>
        <dbReference type="PROSITE" id="PS50828"/>
    </source>
</evidence>
<dbReference type="PROSITE" id="PS50828">
    <property type="entry name" value="SMR"/>
    <property type="match status" value="1"/>
</dbReference>
<dbReference type="Gene3D" id="3.40.50.300">
    <property type="entry name" value="P-loop containing nucleotide triphosphate hydrolases"/>
    <property type="match status" value="1"/>
</dbReference>
<name>A0A8D5UDA8_9BACL</name>
<dbReference type="InterPro" id="IPR045076">
    <property type="entry name" value="MutS"/>
</dbReference>
<dbReference type="PROSITE" id="PS00486">
    <property type="entry name" value="DNA_MISMATCH_REPAIR_2"/>
    <property type="match status" value="1"/>
</dbReference>
<comment type="subunit">
    <text evidence="7">Homodimer. Binds to stalled ribosomes, contacting rRNA.</text>
</comment>
<dbReference type="Gene3D" id="1.10.1420.10">
    <property type="match status" value="2"/>
</dbReference>
<comment type="function">
    <text evidence="7">Endonuclease that is involved in the suppression of homologous recombination and thus may have a key role in the control of bacterial genetic diversity.</text>
</comment>
<keyword evidence="11" id="KW-1185">Reference proteome</keyword>
<dbReference type="Gene3D" id="3.30.1370.110">
    <property type="match status" value="1"/>
</dbReference>
<evidence type="ECO:0000256" key="1">
    <source>
        <dbReference type="ARBA" id="ARBA00022730"/>
    </source>
</evidence>
<comment type="function">
    <text evidence="7">Acts as a ribosome collision sensor, splitting the ribosome into its 2 subunits. Detects stalled/collided 70S ribosomes which it binds and splits by an ATP-hydrolysis driven conformational change. Acts upstream of the ribosome quality control system (RQC), a ribosome-associated complex that mediates the extraction of incompletely synthesized nascent chains from stalled ribosomes and their subsequent degradation. Probably generates substrates for RQC.</text>
</comment>
<keyword evidence="7" id="KW-0540">Nuclease</keyword>
<evidence type="ECO:0000256" key="3">
    <source>
        <dbReference type="ARBA" id="ARBA00022801"/>
    </source>
</evidence>
<comment type="similarity">
    <text evidence="7">Belongs to the DNA mismatch repair MutS family. MutS2 subfamily.</text>
</comment>
<dbReference type="GO" id="GO:0005524">
    <property type="term" value="F:ATP binding"/>
    <property type="evidence" value="ECO:0007669"/>
    <property type="project" value="UniProtKB-UniRule"/>
</dbReference>
<dbReference type="CDD" id="cd03280">
    <property type="entry name" value="ABC_MutS2"/>
    <property type="match status" value="1"/>
</dbReference>
<keyword evidence="8" id="KW-0175">Coiled coil</keyword>
<keyword evidence="7 10" id="KW-0255">Endonuclease</keyword>
<evidence type="ECO:0000313" key="11">
    <source>
        <dbReference type="Proteomes" id="UP000677436"/>
    </source>
</evidence>
<dbReference type="EC" id="3.6.4.-" evidence="7"/>
<dbReference type="SUPFAM" id="SSF52540">
    <property type="entry name" value="P-loop containing nucleoside triphosphate hydrolases"/>
    <property type="match status" value="1"/>
</dbReference>
<dbReference type="KEGG" id="pabs:JIR001_09300"/>
<dbReference type="EC" id="3.1.-.-" evidence="7"/>
<dbReference type="InterPro" id="IPR005747">
    <property type="entry name" value="MutS2"/>
</dbReference>
<dbReference type="CDD" id="cd06503">
    <property type="entry name" value="ATP-synt_Fo_b"/>
    <property type="match status" value="1"/>
</dbReference>
<dbReference type="InterPro" id="IPR036187">
    <property type="entry name" value="DNA_mismatch_repair_MutS_sf"/>
</dbReference>
<dbReference type="GO" id="GO:0006298">
    <property type="term" value="P:mismatch repair"/>
    <property type="evidence" value="ECO:0007669"/>
    <property type="project" value="InterPro"/>
</dbReference>
<dbReference type="SMART" id="SM00533">
    <property type="entry name" value="MUTSd"/>
    <property type="match status" value="1"/>
</dbReference>
<evidence type="ECO:0000256" key="8">
    <source>
        <dbReference type="SAM" id="Coils"/>
    </source>
</evidence>
<keyword evidence="6 7" id="KW-0238">DNA-binding</keyword>
<keyword evidence="3 7" id="KW-0378">Hydrolase</keyword>
<dbReference type="Pfam" id="PF01713">
    <property type="entry name" value="Smr"/>
    <property type="match status" value="1"/>
</dbReference>
<dbReference type="GO" id="GO:0072344">
    <property type="term" value="P:rescue of stalled ribosome"/>
    <property type="evidence" value="ECO:0007669"/>
    <property type="project" value="UniProtKB-UniRule"/>
</dbReference>
<dbReference type="GO" id="GO:0019843">
    <property type="term" value="F:rRNA binding"/>
    <property type="evidence" value="ECO:0007669"/>
    <property type="project" value="UniProtKB-UniRule"/>
</dbReference>
<reference evidence="10" key="2">
    <citation type="journal article" date="2021" name="Microbiol. Resour. Announc.">
        <title>Complete Genome Sequence of Polycladomyces abyssicola JIR-001T, Isolated from Hemipelagic Sediment in Deep Seawater.</title>
        <authorList>
            <person name="Tsubouchi T."/>
            <person name="Kaneko Y."/>
        </authorList>
    </citation>
    <scope>NUCLEOTIDE SEQUENCE</scope>
    <source>
        <strain evidence="10">JIR-001</strain>
    </source>
</reference>
<protein>
    <recommendedName>
        <fullName evidence="7">Endonuclease MutS2</fullName>
        <ecNumber evidence="7">3.1.-.-</ecNumber>
    </recommendedName>
    <alternativeName>
        <fullName evidence="7">Ribosome-associated protein quality control-upstream factor</fullName>
        <shortName evidence="7">RQC-upstream factor</shortName>
        <shortName evidence="7">RqcU</shortName>
        <ecNumber evidence="7">3.6.4.-</ecNumber>
    </alternativeName>
</protein>
<dbReference type="GO" id="GO:0030983">
    <property type="term" value="F:mismatched DNA binding"/>
    <property type="evidence" value="ECO:0007669"/>
    <property type="project" value="InterPro"/>
</dbReference>
<evidence type="ECO:0000256" key="6">
    <source>
        <dbReference type="ARBA" id="ARBA00023125"/>
    </source>
</evidence>
<dbReference type="GO" id="GO:0043023">
    <property type="term" value="F:ribosomal large subunit binding"/>
    <property type="evidence" value="ECO:0007669"/>
    <property type="project" value="UniProtKB-UniRule"/>
</dbReference>
<dbReference type="Proteomes" id="UP000677436">
    <property type="component" value="Chromosome"/>
</dbReference>
<evidence type="ECO:0000256" key="5">
    <source>
        <dbReference type="ARBA" id="ARBA00022884"/>
    </source>
</evidence>
<dbReference type="HAMAP" id="MF_00092">
    <property type="entry name" value="MutS2"/>
    <property type="match status" value="1"/>
</dbReference>
<dbReference type="PIRSF" id="PIRSF005814">
    <property type="entry name" value="MutS_YshD"/>
    <property type="match status" value="1"/>
</dbReference>
<dbReference type="Pfam" id="PF00488">
    <property type="entry name" value="MutS_V"/>
    <property type="match status" value="1"/>
</dbReference>
<evidence type="ECO:0000313" key="10">
    <source>
        <dbReference type="EMBL" id="BCU81147.1"/>
    </source>
</evidence>
<reference evidence="10" key="1">
    <citation type="journal article" date="2013" name="Int. J. Syst. Evol. Microbiol.">
        <title>Polycladomyces abyssicola gen. nov., sp. nov., a thermophilic filamentous bacterium isolated from hemipelagic sediment.</title>
        <authorList>
            <person name="Tsubouchi T."/>
            <person name="Shimane Y."/>
            <person name="Mori K."/>
            <person name="Usui K."/>
            <person name="Hiraki T."/>
            <person name="Tame A."/>
            <person name="Uematsu K."/>
            <person name="Maruyama T."/>
            <person name="Hatada Y."/>
        </authorList>
    </citation>
    <scope>NUCLEOTIDE SEQUENCE</scope>
    <source>
        <strain evidence="10">JIR-001</strain>
    </source>
</reference>
<dbReference type="Pfam" id="PF05192">
    <property type="entry name" value="MutS_III"/>
    <property type="match status" value="1"/>
</dbReference>
<dbReference type="InterPro" id="IPR036063">
    <property type="entry name" value="Smr_dom_sf"/>
</dbReference>
<feature type="domain" description="Smr" evidence="9">
    <location>
        <begin position="710"/>
        <end position="785"/>
    </location>
</feature>
<evidence type="ECO:0000256" key="7">
    <source>
        <dbReference type="HAMAP-Rule" id="MF_00092"/>
    </source>
</evidence>
<evidence type="ECO:0000256" key="2">
    <source>
        <dbReference type="ARBA" id="ARBA00022741"/>
    </source>
</evidence>
<dbReference type="PANTHER" id="PTHR48466">
    <property type="entry name" value="OS10G0509000 PROTEIN-RELATED"/>
    <property type="match status" value="1"/>
</dbReference>
<sequence>MNRFMLNVLEYPRIREQVAEEASSSLGKERIAALEPTADAEEVSRRLAATAEGMDLLRLKGDVSLGGVRDIRPSLRRAEVGGLLNTNELLDIAGTVNAGRKLKNQVLQVDEEHPLPIIRGWVERIEGLRPLEEEITRRIDEQGEVSDHASPNLRQIRNHIRQVQREIRTTLEGILRNPSYQKMLQEALITLRNDRYVIPVKQEYRSAFGGIVHDQSASGSTLFIEPASVVTLNNRLRQWELEEQREVERILRELTAQVATHVDALRQNIKALAELDLILAKARYARRIRGVCPRVETERVIRLKRARHPLIPMEKAVPIDITLGDPHQGIIITGPNTGGKTVCLKTVGLLALMTQAGLPIPADEGSSFPVFSGIFADIGDEQSIEQSLSTFSSHMTQIIRILKQADDHSLVLLDELGAGTDPTEGAALAIAILQDLLDEGCLVVATTHYSELKQFAHAHPRVTNASVEFDVRTLRPTYRLLIGVPGKSNAFAIAERLGLSPSIIEKAKSQLSTEEHRLEEMIAALSRDRAIAEEERKRAETLRQEAESLQRELKEKLSRWEEEKERMRELARREAQTIVSRARREAEDVLRQLREWAKNRPDELKEHQLIEARKRLDDAVPDARPVAAVPVAKQRNERIEPGDEVMVLTVKQRGRVLEDLGEGEYQVQVGILKMKVHRRHLEKVKAKKNESEFGVATSYRSASNHVRPELDLRGKMVEEALAEIDKYLDSAVVAGYQRVSLIHGKGTGALRTGVHQFLRQHPHVKGFRLGGPGEGGSGVTVVELA</sequence>
<feature type="coiled-coil region" evidence="8">
    <location>
        <begin position="504"/>
        <end position="599"/>
    </location>
</feature>